<feature type="region of interest" description="Disordered" evidence="6">
    <location>
        <begin position="1"/>
        <end position="37"/>
    </location>
</feature>
<dbReference type="SUPFAM" id="SSF48317">
    <property type="entry name" value="Acid phosphatase/Vanadium-dependent haloperoxidase"/>
    <property type="match status" value="1"/>
</dbReference>
<accession>W7U311</accession>
<evidence type="ECO:0000256" key="1">
    <source>
        <dbReference type="ARBA" id="ARBA00004141"/>
    </source>
</evidence>
<comment type="subcellular location">
    <subcellularLocation>
        <location evidence="1">Membrane</location>
        <topology evidence="1">Multi-pass membrane protein</topology>
    </subcellularLocation>
</comment>
<dbReference type="InterPro" id="IPR036938">
    <property type="entry name" value="PAP2/HPO_sf"/>
</dbReference>
<evidence type="ECO:0000256" key="3">
    <source>
        <dbReference type="ARBA" id="ARBA00022692"/>
    </source>
</evidence>
<dbReference type="GO" id="GO:0016020">
    <property type="term" value="C:membrane"/>
    <property type="evidence" value="ECO:0007669"/>
    <property type="project" value="UniProtKB-SubCell"/>
</dbReference>
<dbReference type="InterPro" id="IPR043216">
    <property type="entry name" value="PAP-like"/>
</dbReference>
<gene>
    <name evidence="9" type="ORF">Naga_100038g41</name>
</gene>
<evidence type="ECO:0000256" key="5">
    <source>
        <dbReference type="ARBA" id="ARBA00023136"/>
    </source>
</evidence>
<feature type="transmembrane region" description="Helical" evidence="7">
    <location>
        <begin position="324"/>
        <end position="344"/>
    </location>
</feature>
<name>W7U311_9STRA</name>
<keyword evidence="5 7" id="KW-0472">Membrane</keyword>
<feature type="domain" description="Phosphatidic acid phosphatase type 2/haloperoxidase" evidence="8">
    <location>
        <begin position="235"/>
        <end position="371"/>
    </location>
</feature>
<sequence length="391" mass="42246">MSSHMPVCRGDPEAGVVPAGGTVGNEEMAGRENGGSGMYRLAEDVDGNGRDEGCQWVPPALRTSLERYRWLEIILLSVIVILAKEGFGSGVKNHRQYIPLVTQVLPGGAVVVLGNATAFSYPVRFREGTLECPPVTLEFCATSPESALADPCCEFMTTGAKPFQTVSHDDLIWITVGLPLILLVLRHLLLKWYLCSVPASSADPMFSSEDKSALRPLSGLPFGYSATFCLRDVLIGLFFSLALTRATTNSLKMLTSQPRPNHFALRLFASLSPDSSAAIHYAESAWKAWPSGHSSMSMASGAFLSLVLLRDLRQFAGPLQRQLRACLVILALGPVYLAMFVAGTRVHDYFHTTADAVTGSALGLLWAVLAFYQVVPAGGLEVRANPPLKYL</sequence>
<keyword evidence="4 7" id="KW-1133">Transmembrane helix</keyword>
<comment type="similarity">
    <text evidence="2">Belongs to the PA-phosphatase related phosphoesterase family.</text>
</comment>
<dbReference type="GO" id="GO:0008195">
    <property type="term" value="F:phosphatidate phosphatase activity"/>
    <property type="evidence" value="ECO:0007669"/>
    <property type="project" value="TreeGrafter"/>
</dbReference>
<proteinExistence type="inferred from homology"/>
<feature type="transmembrane region" description="Helical" evidence="7">
    <location>
        <begin position="356"/>
        <end position="375"/>
    </location>
</feature>
<evidence type="ECO:0000256" key="2">
    <source>
        <dbReference type="ARBA" id="ARBA00008816"/>
    </source>
</evidence>
<dbReference type="SMART" id="SM00014">
    <property type="entry name" value="acidPPc"/>
    <property type="match status" value="1"/>
</dbReference>
<evidence type="ECO:0000256" key="7">
    <source>
        <dbReference type="SAM" id="Phobius"/>
    </source>
</evidence>
<evidence type="ECO:0000313" key="9">
    <source>
        <dbReference type="EMBL" id="EWM27256.1"/>
    </source>
</evidence>
<dbReference type="GO" id="GO:0006644">
    <property type="term" value="P:phospholipid metabolic process"/>
    <property type="evidence" value="ECO:0007669"/>
    <property type="project" value="InterPro"/>
</dbReference>
<dbReference type="GO" id="GO:0046839">
    <property type="term" value="P:phospholipid dephosphorylation"/>
    <property type="evidence" value="ECO:0007669"/>
    <property type="project" value="TreeGrafter"/>
</dbReference>
<reference evidence="9 10" key="1">
    <citation type="journal article" date="2014" name="Mol. Plant">
        <title>Chromosome Scale Genome Assembly and Transcriptome Profiling of Nannochloropsis gaditana in Nitrogen Depletion.</title>
        <authorList>
            <person name="Corteggiani Carpinelli E."/>
            <person name="Telatin A."/>
            <person name="Vitulo N."/>
            <person name="Forcato C."/>
            <person name="D'Angelo M."/>
            <person name="Schiavon R."/>
            <person name="Vezzi A."/>
            <person name="Giacometti G.M."/>
            <person name="Morosinotto T."/>
            <person name="Valle G."/>
        </authorList>
    </citation>
    <scope>NUCLEOTIDE SEQUENCE [LARGE SCALE GENOMIC DNA]</scope>
    <source>
        <strain evidence="9 10">B-31</strain>
    </source>
</reference>
<feature type="transmembrane region" description="Helical" evidence="7">
    <location>
        <begin position="222"/>
        <end position="243"/>
    </location>
</feature>
<protein>
    <submittedName>
        <fullName evidence="9">Phosphatidic acid phosphatase</fullName>
    </submittedName>
</protein>
<dbReference type="Pfam" id="PF01569">
    <property type="entry name" value="PAP2"/>
    <property type="match status" value="1"/>
</dbReference>
<comment type="caution">
    <text evidence="9">The sequence shown here is derived from an EMBL/GenBank/DDBJ whole genome shotgun (WGS) entry which is preliminary data.</text>
</comment>
<keyword evidence="3 7" id="KW-0812">Transmembrane</keyword>
<dbReference type="Proteomes" id="UP000019335">
    <property type="component" value="Chromosome 7"/>
</dbReference>
<dbReference type="EMBL" id="AZIL01000516">
    <property type="protein sequence ID" value="EWM27256.1"/>
    <property type="molecule type" value="Genomic_DNA"/>
</dbReference>
<evidence type="ECO:0000256" key="4">
    <source>
        <dbReference type="ARBA" id="ARBA00022989"/>
    </source>
</evidence>
<dbReference type="AlphaFoldDB" id="W7U311"/>
<evidence type="ECO:0000256" key="6">
    <source>
        <dbReference type="SAM" id="MobiDB-lite"/>
    </source>
</evidence>
<dbReference type="PANTHER" id="PTHR10165">
    <property type="entry name" value="LIPID PHOSPHATE PHOSPHATASE"/>
    <property type="match status" value="1"/>
</dbReference>
<evidence type="ECO:0000259" key="8">
    <source>
        <dbReference type="SMART" id="SM00014"/>
    </source>
</evidence>
<dbReference type="InterPro" id="IPR000326">
    <property type="entry name" value="PAP2/HPO"/>
</dbReference>
<dbReference type="Gene3D" id="1.20.144.10">
    <property type="entry name" value="Phosphatidic acid phosphatase type 2/haloperoxidase"/>
    <property type="match status" value="1"/>
</dbReference>
<feature type="transmembrane region" description="Helical" evidence="7">
    <location>
        <begin position="68"/>
        <end position="87"/>
    </location>
</feature>
<feature type="transmembrane region" description="Helical" evidence="7">
    <location>
        <begin position="171"/>
        <end position="189"/>
    </location>
</feature>
<evidence type="ECO:0000313" key="10">
    <source>
        <dbReference type="Proteomes" id="UP000019335"/>
    </source>
</evidence>
<dbReference type="PANTHER" id="PTHR10165:SF35">
    <property type="entry name" value="RE23632P"/>
    <property type="match status" value="1"/>
</dbReference>
<dbReference type="OrthoDB" id="195285at2759"/>
<organism evidence="9 10">
    <name type="scientific">Nannochloropsis gaditana</name>
    <dbReference type="NCBI Taxonomy" id="72520"/>
    <lineage>
        <taxon>Eukaryota</taxon>
        <taxon>Sar</taxon>
        <taxon>Stramenopiles</taxon>
        <taxon>Ochrophyta</taxon>
        <taxon>Eustigmatophyceae</taxon>
        <taxon>Eustigmatales</taxon>
        <taxon>Monodopsidaceae</taxon>
        <taxon>Nannochloropsis</taxon>
    </lineage>
</organism>
<keyword evidence="10" id="KW-1185">Reference proteome</keyword>